<dbReference type="EMBL" id="JBHSAQ010000016">
    <property type="protein sequence ID" value="MFC3960123.1"/>
    <property type="molecule type" value="Genomic_DNA"/>
</dbReference>
<name>A0ABD5NT17_9EURY</name>
<comment type="caution">
    <text evidence="6">The sequence shown here is derived from an EMBL/GenBank/DDBJ whole genome shotgun (WGS) entry which is preliminary data.</text>
</comment>
<dbReference type="SUPFAM" id="SSF101790">
    <property type="entry name" value="Aminomethyltransferase beta-barrel domain"/>
    <property type="match status" value="1"/>
</dbReference>
<dbReference type="PIRSF" id="PIRSF006487">
    <property type="entry name" value="GcvT"/>
    <property type="match status" value="1"/>
</dbReference>
<dbReference type="InterPro" id="IPR027266">
    <property type="entry name" value="TrmE/GcvT-like"/>
</dbReference>
<dbReference type="InterPro" id="IPR017703">
    <property type="entry name" value="YgfZ/GCV_T_CS"/>
</dbReference>
<dbReference type="PANTHER" id="PTHR43757">
    <property type="entry name" value="AMINOMETHYLTRANSFERASE"/>
    <property type="match status" value="1"/>
</dbReference>
<dbReference type="Gene3D" id="3.30.1360.120">
    <property type="entry name" value="Probable tRNA modification gtpase trme, domain 1"/>
    <property type="match status" value="1"/>
</dbReference>
<dbReference type="GeneID" id="73901485"/>
<dbReference type="PANTHER" id="PTHR43757:SF2">
    <property type="entry name" value="AMINOMETHYLTRANSFERASE, MITOCHONDRIAL"/>
    <property type="match status" value="1"/>
</dbReference>
<feature type="domain" description="Aminomethyltransferase C-terminal" evidence="5">
    <location>
        <begin position="302"/>
        <end position="369"/>
    </location>
</feature>
<feature type="domain" description="GCVT N-terminal" evidence="4">
    <location>
        <begin position="6"/>
        <end position="253"/>
    </location>
</feature>
<evidence type="ECO:0000313" key="6">
    <source>
        <dbReference type="EMBL" id="MFC3960123.1"/>
    </source>
</evidence>
<evidence type="ECO:0000256" key="1">
    <source>
        <dbReference type="ARBA" id="ARBA00022946"/>
    </source>
</evidence>
<keyword evidence="7" id="KW-1185">Reference proteome</keyword>
<feature type="compositionally biased region" description="Basic and acidic residues" evidence="3">
    <location>
        <begin position="355"/>
        <end position="365"/>
    </location>
</feature>
<organism evidence="6 7">
    <name type="scientific">Halovivax cerinus</name>
    <dbReference type="NCBI Taxonomy" id="1487865"/>
    <lineage>
        <taxon>Archaea</taxon>
        <taxon>Methanobacteriati</taxon>
        <taxon>Methanobacteriota</taxon>
        <taxon>Stenosarchaea group</taxon>
        <taxon>Halobacteria</taxon>
        <taxon>Halobacteriales</taxon>
        <taxon>Natrialbaceae</taxon>
        <taxon>Halovivax</taxon>
    </lineage>
</organism>
<evidence type="ECO:0000256" key="2">
    <source>
        <dbReference type="PIRSR" id="PIRSR006487-1"/>
    </source>
</evidence>
<reference evidence="6 7" key="1">
    <citation type="journal article" date="2019" name="Int. J. Syst. Evol. Microbiol.">
        <title>The Global Catalogue of Microorganisms (GCM) 10K type strain sequencing project: providing services to taxonomists for standard genome sequencing and annotation.</title>
        <authorList>
            <consortium name="The Broad Institute Genomics Platform"/>
            <consortium name="The Broad Institute Genome Sequencing Center for Infectious Disease"/>
            <person name="Wu L."/>
            <person name="Ma J."/>
        </authorList>
    </citation>
    <scope>NUCLEOTIDE SEQUENCE [LARGE SCALE GENOMIC DNA]</scope>
    <source>
        <strain evidence="6 7">IBRC-M 10256</strain>
    </source>
</reference>
<evidence type="ECO:0000313" key="7">
    <source>
        <dbReference type="Proteomes" id="UP001595846"/>
    </source>
</evidence>
<dbReference type="InterPro" id="IPR029043">
    <property type="entry name" value="GcvT/YgfZ_C"/>
</dbReference>
<protein>
    <submittedName>
        <fullName evidence="6">Aminomethyltransferase family protein</fullName>
    </submittedName>
</protein>
<dbReference type="InterPro" id="IPR006222">
    <property type="entry name" value="GCVT_N"/>
</dbReference>
<feature type="compositionally biased region" description="Polar residues" evidence="3">
    <location>
        <begin position="372"/>
        <end position="382"/>
    </location>
</feature>
<evidence type="ECO:0000259" key="5">
    <source>
        <dbReference type="Pfam" id="PF08669"/>
    </source>
</evidence>
<feature type="region of interest" description="Disordered" evidence="3">
    <location>
        <begin position="283"/>
        <end position="304"/>
    </location>
</feature>
<proteinExistence type="predicted"/>
<dbReference type="AlphaFoldDB" id="A0ABD5NT17"/>
<dbReference type="NCBIfam" id="TIGR03317">
    <property type="entry name" value="ygfZ_signature"/>
    <property type="match status" value="1"/>
</dbReference>
<dbReference type="Pfam" id="PF08669">
    <property type="entry name" value="GCV_T_C"/>
    <property type="match status" value="1"/>
</dbReference>
<evidence type="ECO:0000256" key="3">
    <source>
        <dbReference type="SAM" id="MobiDB-lite"/>
    </source>
</evidence>
<dbReference type="InterPro" id="IPR013977">
    <property type="entry name" value="GcvT_C"/>
</dbReference>
<accession>A0ABD5NT17</accession>
<dbReference type="Pfam" id="PF01571">
    <property type="entry name" value="GCV_T"/>
    <property type="match status" value="1"/>
</dbReference>
<dbReference type="Proteomes" id="UP001595846">
    <property type="component" value="Unassembled WGS sequence"/>
</dbReference>
<feature type="compositionally biased region" description="Low complexity" evidence="3">
    <location>
        <begin position="283"/>
        <end position="293"/>
    </location>
</feature>
<feature type="region of interest" description="Disordered" evidence="3">
    <location>
        <begin position="354"/>
        <end position="382"/>
    </location>
</feature>
<gene>
    <name evidence="6" type="ORF">ACFOUR_17315</name>
</gene>
<keyword evidence="1" id="KW-0809">Transit peptide</keyword>
<dbReference type="InterPro" id="IPR028896">
    <property type="entry name" value="GcvT/YgfZ/DmdA"/>
</dbReference>
<sequence length="382" mass="40751">MTSIESVHADHGATFDERGRRTVVSHYGRPDRAHRAVRNGVGLIEPAYGIVTVAGDDRVEYVDNVVTNDVPTTDGTGRYALLLDPQGRIETDLYVYDAGDRLLCVTPPGRAGPLAEEWAEKVFIQDVEIDHATDEFAIFGVHGPQATEKVASVLGGSATPDEPLTFVRGTIADAGVTVTRTDGLAGEEGYEVVCAVEHAESVYEALSVTGMGAAPFGYRTWESLTLEAGTPLFETELEGTIPNVLGLRNALDFEKGCYVGQEVVSRVENRGQPSRRLIGLVVSASDTPDPSDSTADEQDIADERPVPEVGAAVFDGDTAVGAVTRAAVSPSLDRTVALALVEYDLDVTDLTVRVDGSERPAERRPLPLVEGSASSARRPTYP</sequence>
<evidence type="ECO:0000259" key="4">
    <source>
        <dbReference type="Pfam" id="PF01571"/>
    </source>
</evidence>
<dbReference type="RefSeq" id="WP_256532404.1">
    <property type="nucleotide sequence ID" value="NZ_CP101824.1"/>
</dbReference>
<dbReference type="SUPFAM" id="SSF103025">
    <property type="entry name" value="Folate-binding domain"/>
    <property type="match status" value="1"/>
</dbReference>
<feature type="binding site" evidence="2">
    <location>
        <position position="191"/>
    </location>
    <ligand>
        <name>substrate</name>
    </ligand>
</feature>